<dbReference type="RefSeq" id="WP_038442193.1">
    <property type="nucleotide sequence ID" value="NZ_CABVPP010000043.1"/>
</dbReference>
<dbReference type="AlphaFoldDB" id="A0A228EKU3"/>
<protein>
    <submittedName>
        <fullName evidence="1">Uncharacterized protein</fullName>
    </submittedName>
</protein>
<organism evidence="1 2">
    <name type="scientific">Burkholderia multivorans</name>
    <dbReference type="NCBI Taxonomy" id="87883"/>
    <lineage>
        <taxon>Bacteria</taxon>
        <taxon>Pseudomonadati</taxon>
        <taxon>Pseudomonadota</taxon>
        <taxon>Betaproteobacteria</taxon>
        <taxon>Burkholderiales</taxon>
        <taxon>Burkholderiaceae</taxon>
        <taxon>Burkholderia</taxon>
        <taxon>Burkholderia cepacia complex</taxon>
    </lineage>
</organism>
<evidence type="ECO:0000313" key="2">
    <source>
        <dbReference type="Proteomes" id="UP000238982"/>
    </source>
</evidence>
<gene>
    <name evidence="1" type="ORF">C6Q15_25725</name>
</gene>
<dbReference type="KEGG" id="bmk:DM80_5945"/>
<sequence length="117" mass="12981">MLLIACSRRDGVQALSPVFAARANMSAPEVANCIVRRWKQSTRQLGRSESAGEITLRAKSFFNGVPVGVRIMPDGGHSLVEYFRQRRADPLYSQMVRECLHLQAPPSEGSTRPVPRS</sequence>
<name>A0A228EKU3_9BURK</name>
<comment type="caution">
    <text evidence="1">The sequence shown here is derived from an EMBL/GenBank/DDBJ whole genome shotgun (WGS) entry which is preliminary data.</text>
</comment>
<accession>A0A228EKU3</accession>
<proteinExistence type="predicted"/>
<reference evidence="1 2" key="1">
    <citation type="submission" date="2018-03" db="EMBL/GenBank/DDBJ databases">
        <authorList>
            <person name="Keele B.F."/>
        </authorList>
    </citation>
    <scope>NUCLEOTIDE SEQUENCE [LARGE SCALE GENOMIC DNA]</scope>
    <source>
        <strain evidence="1 2">AU19729</strain>
    </source>
</reference>
<dbReference type="Proteomes" id="UP000238982">
    <property type="component" value="Unassembled WGS sequence"/>
</dbReference>
<dbReference type="EMBL" id="PVGH01000095">
    <property type="protein sequence ID" value="PRF55613.1"/>
    <property type="molecule type" value="Genomic_DNA"/>
</dbReference>
<evidence type="ECO:0000313" key="1">
    <source>
        <dbReference type="EMBL" id="PRF55613.1"/>
    </source>
</evidence>